<feature type="domain" description="Isocitrate dehydrogenase kinase/phosphatase (AceK) kinase" evidence="12">
    <location>
        <begin position="309"/>
        <end position="562"/>
    </location>
</feature>
<keyword evidence="6 11" id="KW-0547">Nucleotide-binding</keyword>
<dbReference type="InterPro" id="IPR046855">
    <property type="entry name" value="AceK_kinase"/>
</dbReference>
<dbReference type="PANTHER" id="PTHR39559">
    <property type="match status" value="1"/>
</dbReference>
<sequence>MQAQHLAEQILSGFQNHYLAFVQITKLAPIAFANQNWGEIERISKSRISQYDSKVDETANKLMQLYQSTQLNETLWYQVKQAYLERLTFHPQPELAETFYNSVFCRLFHRRYYNSDFIFVETQLANATSLPVEAEYRSYFPVVNGLKPTIRKIIEQIDFHCNFEDLDRDIRLLVKAFLKQAPNTHHQAHLMRFDILSAPFYRNKGAYIVGRVVSKSGVQPFIISVLHAKSGGLLIDALLTNSSQMRVIFGFARAYFLVETHAPSALVKFLNQLMPNKTKAELYNAIGFHKQGKTEFYREFLHHLANSEEQFEVAPGTPGMVMMVFTLPSFPYVFKVIRDKFPESKPFNKSTVLERYQLVKRHDRVGRMADTIEYSDVVLPLARISPELYQLLLASISQSIRIEGENMVIKHLYIERRMTPLNLFVQHADEATCENVIRDYGFALKEMLAVNIFPGDMLLKNFGVSKHHRVIFYDYDEVQYLTEMNFRALPKQGLDEMYDSGDISSAPQDVFPEQLCTFVLTNPKLREMFLRHHPDLAEVLFWQQAQRDVRERVVKHIYPYPQENRFLQGAKKEEEYKGNLSEH</sequence>
<accession>A0A2A5JK85</accession>
<comment type="function">
    <text evidence="11">Bifunctional enzyme which can phosphorylate or dephosphorylate isocitrate dehydrogenase (IDH) on a specific serine residue. This is a regulatory mechanism which enables bacteria to bypass the Krebs cycle via the glyoxylate shunt in response to the source of carbon. When bacteria are grown on glucose, IDH is fully active and unphosphorylated, but when grown on acetate or ethanol, the activity of IDH declines drastically concomitant with its phosphorylation.</text>
</comment>
<evidence type="ECO:0000259" key="13">
    <source>
        <dbReference type="Pfam" id="PF20423"/>
    </source>
</evidence>
<dbReference type="PANTHER" id="PTHR39559:SF1">
    <property type="entry name" value="ISOCITRATE DEHYDROGENASE KINASE_PHOSPHATASE"/>
    <property type="match status" value="1"/>
</dbReference>
<keyword evidence="5 11" id="KW-0808">Transferase</keyword>
<evidence type="ECO:0000256" key="7">
    <source>
        <dbReference type="ARBA" id="ARBA00022777"/>
    </source>
</evidence>
<dbReference type="AlphaFoldDB" id="A0A2A5JK85"/>
<evidence type="ECO:0000256" key="6">
    <source>
        <dbReference type="ARBA" id="ARBA00022741"/>
    </source>
</evidence>
<evidence type="ECO:0000256" key="1">
    <source>
        <dbReference type="ARBA" id="ARBA00022435"/>
    </source>
</evidence>
<dbReference type="GO" id="GO:0016208">
    <property type="term" value="F:AMP binding"/>
    <property type="evidence" value="ECO:0007669"/>
    <property type="project" value="TreeGrafter"/>
</dbReference>
<evidence type="ECO:0000256" key="3">
    <source>
        <dbReference type="ARBA" id="ARBA00022527"/>
    </source>
</evidence>
<dbReference type="NCBIfam" id="NF002804">
    <property type="entry name" value="PRK02946.1"/>
    <property type="match status" value="1"/>
</dbReference>
<dbReference type="Proteomes" id="UP000228621">
    <property type="component" value="Unassembled WGS sequence"/>
</dbReference>
<dbReference type="GO" id="GO:0006006">
    <property type="term" value="P:glucose metabolic process"/>
    <property type="evidence" value="ECO:0007669"/>
    <property type="project" value="InterPro"/>
</dbReference>
<comment type="similarity">
    <text evidence="11">Belongs to the AceK family.</text>
</comment>
<evidence type="ECO:0000259" key="12">
    <source>
        <dbReference type="Pfam" id="PF06315"/>
    </source>
</evidence>
<keyword evidence="8 11" id="KW-0378">Hydrolase</keyword>
<dbReference type="InterPro" id="IPR046854">
    <property type="entry name" value="AceK_regulatory"/>
</dbReference>
<evidence type="ECO:0000313" key="15">
    <source>
        <dbReference type="Proteomes" id="UP000228621"/>
    </source>
</evidence>
<dbReference type="GO" id="GO:0006097">
    <property type="term" value="P:glyoxylate cycle"/>
    <property type="evidence" value="ECO:0007669"/>
    <property type="project" value="UniProtKB-UniRule"/>
</dbReference>
<comment type="subcellular location">
    <subcellularLocation>
        <location evidence="11">Cytoplasm</location>
    </subcellularLocation>
</comment>
<dbReference type="EMBL" id="NKHF01000101">
    <property type="protein sequence ID" value="PCK29862.1"/>
    <property type="molecule type" value="Genomic_DNA"/>
</dbReference>
<dbReference type="GO" id="GO:0005737">
    <property type="term" value="C:cytoplasm"/>
    <property type="evidence" value="ECO:0007669"/>
    <property type="project" value="UniProtKB-SubCell"/>
</dbReference>
<evidence type="ECO:0000256" key="8">
    <source>
        <dbReference type="ARBA" id="ARBA00022801"/>
    </source>
</evidence>
<dbReference type="HAMAP" id="MF_00747">
    <property type="entry name" value="AceK"/>
    <property type="match status" value="1"/>
</dbReference>
<dbReference type="GO" id="GO:0005524">
    <property type="term" value="F:ATP binding"/>
    <property type="evidence" value="ECO:0007669"/>
    <property type="project" value="UniProtKB-UniRule"/>
</dbReference>
<organism evidence="14 15">
    <name type="scientific">Pseudoalteromonas piscicida</name>
    <dbReference type="NCBI Taxonomy" id="43662"/>
    <lineage>
        <taxon>Bacteria</taxon>
        <taxon>Pseudomonadati</taxon>
        <taxon>Pseudomonadota</taxon>
        <taxon>Gammaproteobacteria</taxon>
        <taxon>Alteromonadales</taxon>
        <taxon>Pseudoalteromonadaceae</taxon>
        <taxon>Pseudoalteromonas</taxon>
    </lineage>
</organism>
<dbReference type="EC" id="3.1.3.-" evidence="11"/>
<feature type="binding site" evidence="11">
    <location>
        <begin position="314"/>
        <end position="320"/>
    </location>
    <ligand>
        <name>ATP</name>
        <dbReference type="ChEBI" id="CHEBI:30616"/>
    </ligand>
</feature>
<dbReference type="GO" id="GO:0004674">
    <property type="term" value="F:protein serine/threonine kinase activity"/>
    <property type="evidence" value="ECO:0007669"/>
    <property type="project" value="UniProtKB-KW"/>
</dbReference>
<evidence type="ECO:0000256" key="9">
    <source>
        <dbReference type="ARBA" id="ARBA00022840"/>
    </source>
</evidence>
<keyword evidence="2 11" id="KW-0963">Cytoplasm</keyword>
<feature type="binding site" evidence="11">
    <location>
        <position position="335"/>
    </location>
    <ligand>
        <name>ATP</name>
        <dbReference type="ChEBI" id="CHEBI:30616"/>
    </ligand>
</feature>
<evidence type="ECO:0000256" key="5">
    <source>
        <dbReference type="ARBA" id="ARBA00022679"/>
    </source>
</evidence>
<feature type="domain" description="Isocitrate dehydrogenase kinase/phosphatase (AceK) regulatory" evidence="13">
    <location>
        <begin position="7"/>
        <end position="308"/>
    </location>
</feature>
<keyword evidence="15" id="KW-1185">Reference proteome</keyword>
<dbReference type="Pfam" id="PF20423">
    <property type="entry name" value="AceK_regulatory"/>
    <property type="match status" value="1"/>
</dbReference>
<keyword evidence="3 11" id="KW-0723">Serine/threonine-protein kinase</keyword>
<evidence type="ECO:0000313" key="14">
    <source>
        <dbReference type="EMBL" id="PCK29862.1"/>
    </source>
</evidence>
<keyword evidence="7 11" id="KW-0418">Kinase</keyword>
<reference evidence="15" key="1">
    <citation type="journal article" date="2019" name="Genome Announc.">
        <title>Draft Genome Sequence of Pseudoalteromonas piscicida Strain 36Y ROTHPW, an Hypersaline Seawater Isolate from the South Coast of Sonora, Mexico.</title>
        <authorList>
            <person name="Sanchez-Diaz R."/>
            <person name="Molina-Garza Z.J."/>
            <person name="Cruz-Suarez L.E."/>
            <person name="Selvin J."/>
            <person name="Kiran G.S."/>
            <person name="Ibarra-Gamez J.C."/>
            <person name="Gomez-Gil B."/>
            <person name="Galaviz-Silva L."/>
        </authorList>
    </citation>
    <scope>NUCLEOTIDE SEQUENCE [LARGE SCALE GENOMIC DNA]</scope>
    <source>
        <strain evidence="15">36Y_RITHPW</strain>
    </source>
</reference>
<comment type="caution">
    <text evidence="14">The sequence shown here is derived from an EMBL/GenBank/DDBJ whole genome shotgun (WGS) entry which is preliminary data.</text>
</comment>
<protein>
    <recommendedName>
        <fullName evidence="11">Isocitrate dehydrogenase kinase/phosphatase</fullName>
        <shortName evidence="11">IDH kinase/phosphatase</shortName>
        <shortName evidence="11">IDHK/P</shortName>
        <ecNumber evidence="11">2.7.11.5</ecNumber>
        <ecNumber evidence="11">3.1.3.-</ecNumber>
    </recommendedName>
</protein>
<comment type="catalytic activity">
    <reaction evidence="11">
        <text>L-seryl-[isocitrate dehydrogenase] + ATP = O-phospho-L-seryl-[isocitrate dehydrogenase] + ADP + H(+)</text>
        <dbReference type="Rhea" id="RHEA:43540"/>
        <dbReference type="Rhea" id="RHEA-COMP:10605"/>
        <dbReference type="Rhea" id="RHEA-COMP:10606"/>
        <dbReference type="ChEBI" id="CHEBI:15378"/>
        <dbReference type="ChEBI" id="CHEBI:29999"/>
        <dbReference type="ChEBI" id="CHEBI:30616"/>
        <dbReference type="ChEBI" id="CHEBI:83421"/>
        <dbReference type="ChEBI" id="CHEBI:456216"/>
        <dbReference type="EC" id="2.7.11.5"/>
    </reaction>
</comment>
<evidence type="ECO:0000256" key="10">
    <source>
        <dbReference type="ARBA" id="ARBA00022912"/>
    </source>
</evidence>
<dbReference type="InterPro" id="IPR010452">
    <property type="entry name" value="Isocitrate_DH_AceK"/>
</dbReference>
<dbReference type="RefSeq" id="WP_099643819.1">
    <property type="nucleotide sequence ID" value="NZ_NKHF01000101.1"/>
</dbReference>
<dbReference type="GO" id="GO:0006099">
    <property type="term" value="P:tricarboxylic acid cycle"/>
    <property type="evidence" value="ECO:0007669"/>
    <property type="project" value="UniProtKB-UniRule"/>
</dbReference>
<keyword evidence="9 11" id="KW-0067">ATP-binding</keyword>
<dbReference type="GO" id="GO:0004721">
    <property type="term" value="F:phosphoprotein phosphatase activity"/>
    <property type="evidence" value="ECO:0007669"/>
    <property type="project" value="UniProtKB-KW"/>
</dbReference>
<dbReference type="Pfam" id="PF06315">
    <property type="entry name" value="AceK_kinase"/>
    <property type="match status" value="1"/>
</dbReference>
<dbReference type="GO" id="GO:0008772">
    <property type="term" value="F:[isocitrate dehydrogenase (NADP+)] kinase activity"/>
    <property type="evidence" value="ECO:0007669"/>
    <property type="project" value="UniProtKB-UniRule"/>
</dbReference>
<keyword evidence="1 11" id="KW-0329">Glyoxylate bypass</keyword>
<name>A0A2A5JK85_PSEO7</name>
<keyword evidence="10 11" id="KW-0904">Protein phosphatase</keyword>
<keyword evidence="4 11" id="KW-0816">Tricarboxylic acid cycle</keyword>
<feature type="active site" evidence="11">
    <location>
        <position position="370"/>
    </location>
</feature>
<evidence type="ECO:0000256" key="11">
    <source>
        <dbReference type="HAMAP-Rule" id="MF_00747"/>
    </source>
</evidence>
<dbReference type="PIRSF" id="PIRSF000719">
    <property type="entry name" value="AceK"/>
    <property type="match status" value="1"/>
</dbReference>
<dbReference type="EC" id="2.7.11.5" evidence="11"/>
<dbReference type="OrthoDB" id="5287793at2"/>
<evidence type="ECO:0000256" key="4">
    <source>
        <dbReference type="ARBA" id="ARBA00022532"/>
    </source>
</evidence>
<proteinExistence type="inferred from homology"/>
<evidence type="ECO:0000256" key="2">
    <source>
        <dbReference type="ARBA" id="ARBA00022490"/>
    </source>
</evidence>
<gene>
    <name evidence="11" type="primary">aceK</name>
    <name evidence="14" type="ORF">CEX98_20280</name>
</gene>